<proteinExistence type="predicted"/>
<dbReference type="AlphaFoldDB" id="A0A239N0M4"/>
<accession>A0A239N0M4</accession>
<dbReference type="EMBL" id="FZPH01000007">
    <property type="protein sequence ID" value="SNT47974.1"/>
    <property type="molecule type" value="Genomic_DNA"/>
</dbReference>
<reference evidence="1 2" key="1">
    <citation type="submission" date="2017-06" db="EMBL/GenBank/DDBJ databases">
        <authorList>
            <person name="Kim H.J."/>
            <person name="Triplett B.A."/>
        </authorList>
    </citation>
    <scope>NUCLEOTIDE SEQUENCE [LARGE SCALE GENOMIC DNA]</scope>
    <source>
        <strain evidence="1 2">CGMCC 4.5593</strain>
    </source>
</reference>
<organism evidence="1 2">
    <name type="scientific">Asanoa hainanensis</name>
    <dbReference type="NCBI Taxonomy" id="560556"/>
    <lineage>
        <taxon>Bacteria</taxon>
        <taxon>Bacillati</taxon>
        <taxon>Actinomycetota</taxon>
        <taxon>Actinomycetes</taxon>
        <taxon>Micromonosporales</taxon>
        <taxon>Micromonosporaceae</taxon>
        <taxon>Asanoa</taxon>
    </lineage>
</organism>
<name>A0A239N0M4_9ACTN</name>
<evidence type="ECO:0000313" key="2">
    <source>
        <dbReference type="Proteomes" id="UP000198362"/>
    </source>
</evidence>
<sequence length="163" mass="17027">MGSVFVVGLALIYPAKWLIHPWAAPWKPGLVGYWQGEVAYGPGDNRTMVLRLKDGVGGGDESSEIGGSATVCGSGQPVTYAISGYANDYRGTSFFLNAEIPTNGVGLFLGRLDGSWDGHDSLAMSTALLKIDADGTASRVTSGDASFQLRRASEADFAAACDS</sequence>
<protein>
    <submittedName>
        <fullName evidence="1">Uncharacterized protein</fullName>
    </submittedName>
</protein>
<evidence type="ECO:0000313" key="1">
    <source>
        <dbReference type="EMBL" id="SNT47974.1"/>
    </source>
</evidence>
<gene>
    <name evidence="1" type="ORF">SAMN05421812_10745</name>
</gene>
<dbReference type="Proteomes" id="UP000198362">
    <property type="component" value="Unassembled WGS sequence"/>
</dbReference>
<keyword evidence="2" id="KW-1185">Reference proteome</keyword>